<proteinExistence type="inferred from homology"/>
<reference evidence="7 8" key="1">
    <citation type="submission" date="2015-11" db="EMBL/GenBank/DDBJ databases">
        <title>Exploring the genomic traits of fungus-feeding bacterial genus Collimonas.</title>
        <authorList>
            <person name="Song C."/>
            <person name="Schmidt R."/>
            <person name="de Jager V."/>
            <person name="Krzyzanowska D."/>
            <person name="Jongedijk E."/>
            <person name="Cankar K."/>
            <person name="Beekwilder J."/>
            <person name="van Veen A."/>
            <person name="de Boer W."/>
            <person name="van Veen J.A."/>
            <person name="Garbeva P."/>
        </authorList>
    </citation>
    <scope>NUCLEOTIDE SEQUENCE [LARGE SCALE GENOMIC DNA]</scope>
    <source>
        <strain evidence="7 8">Ter291</strain>
    </source>
</reference>
<dbReference type="Gene3D" id="3.60.21.10">
    <property type="match status" value="1"/>
</dbReference>
<dbReference type="InterPro" id="IPR004617">
    <property type="entry name" value="ApaH"/>
</dbReference>
<dbReference type="EC" id="3.6.1.41" evidence="5"/>
<evidence type="ECO:0000256" key="4">
    <source>
        <dbReference type="ARBA" id="ARBA00049417"/>
    </source>
</evidence>
<keyword evidence="8" id="KW-1185">Reference proteome</keyword>
<evidence type="ECO:0000313" key="7">
    <source>
        <dbReference type="EMBL" id="AMP13128.1"/>
    </source>
</evidence>
<evidence type="ECO:0000256" key="3">
    <source>
        <dbReference type="ARBA" id="ARBA00022801"/>
    </source>
</evidence>
<dbReference type="PIRSF" id="PIRSF000903">
    <property type="entry name" value="B5n-ttraPtase_sm"/>
    <property type="match status" value="1"/>
</dbReference>
<dbReference type="InterPro" id="IPR029052">
    <property type="entry name" value="Metallo-depent_PP-like"/>
</dbReference>
<evidence type="ECO:0000259" key="6">
    <source>
        <dbReference type="Pfam" id="PF00149"/>
    </source>
</evidence>
<dbReference type="InterPro" id="IPR004843">
    <property type="entry name" value="Calcineurin-like_PHP"/>
</dbReference>
<comment type="function">
    <text evidence="1 5">Hydrolyzes diadenosine 5',5'''-P1,P4-tetraphosphate to yield ADP.</text>
</comment>
<evidence type="ECO:0000313" key="8">
    <source>
        <dbReference type="Proteomes" id="UP000074914"/>
    </source>
</evidence>
<gene>
    <name evidence="5 7" type="primary">apaH</name>
    <name evidence="7" type="ORF">CPter291_0849</name>
</gene>
<dbReference type="NCBIfam" id="NF001204">
    <property type="entry name" value="PRK00166.1"/>
    <property type="match status" value="1"/>
</dbReference>
<organism evidence="7 8">
    <name type="scientific">Collimonas pratensis</name>
    <dbReference type="NCBI Taxonomy" id="279113"/>
    <lineage>
        <taxon>Bacteria</taxon>
        <taxon>Pseudomonadati</taxon>
        <taxon>Pseudomonadota</taxon>
        <taxon>Betaproteobacteria</taxon>
        <taxon>Burkholderiales</taxon>
        <taxon>Oxalobacteraceae</taxon>
        <taxon>Collimonas</taxon>
    </lineage>
</organism>
<dbReference type="Pfam" id="PF00149">
    <property type="entry name" value="Metallophos"/>
    <property type="match status" value="1"/>
</dbReference>
<sequence>MPSASASAYAIGDLQGCCSSLLSLLEKIDSTTPNSHLIFVGDLVNRGPQSLQTLRLIRALGERAQAVLGNHDLHLLAAAHGIRKLHRSDTLDEILNAPDRDELLDWLRHRPLALCLQDHLFVHAGVLPQWSATKTLSLAQEVADVLQGPNWVDFLREMYGNQPLHWNDDLQGNDRLRCIVNALTRLRFCDKDGTMELAAKESTGISLPGYLPWFDAPQRQTEDVTVVFGHWSTLGLIQRPNLLGLDTGCVWGGKLTAVRLADRALLQVSCPQAQRPG</sequence>
<accession>A0ABN4M4M3</accession>
<feature type="domain" description="Calcineurin-like phosphoesterase" evidence="6">
    <location>
        <begin position="10"/>
        <end position="176"/>
    </location>
</feature>
<dbReference type="HAMAP" id="MF_00199">
    <property type="entry name" value="ApaH"/>
    <property type="match status" value="1"/>
</dbReference>
<protein>
    <recommendedName>
        <fullName evidence="5">Bis(5'-nucleosyl)-tetraphosphatase, symmetrical</fullName>
        <ecNumber evidence="5">3.6.1.41</ecNumber>
    </recommendedName>
    <alternativeName>
        <fullName evidence="5">Ap4A hydrolase</fullName>
    </alternativeName>
    <alternativeName>
        <fullName evidence="5">Diadenosine 5',5'''-P1,P4-tetraphosphate pyrophosphohydrolase</fullName>
    </alternativeName>
    <alternativeName>
        <fullName evidence="5">Diadenosine tetraphosphatase</fullName>
    </alternativeName>
</protein>
<evidence type="ECO:0000256" key="2">
    <source>
        <dbReference type="ARBA" id="ARBA00005419"/>
    </source>
</evidence>
<dbReference type="NCBIfam" id="TIGR00668">
    <property type="entry name" value="apaH"/>
    <property type="match status" value="1"/>
</dbReference>
<dbReference type="PANTHER" id="PTHR40942">
    <property type="match status" value="1"/>
</dbReference>
<dbReference type="EMBL" id="CP013236">
    <property type="protein sequence ID" value="AMP13128.1"/>
    <property type="molecule type" value="Genomic_DNA"/>
</dbReference>
<evidence type="ECO:0000256" key="1">
    <source>
        <dbReference type="ARBA" id="ARBA00003413"/>
    </source>
</evidence>
<dbReference type="PANTHER" id="PTHR40942:SF4">
    <property type="entry name" value="CYTOCHROME C5"/>
    <property type="match status" value="1"/>
</dbReference>
<name>A0ABN4M4M3_9BURK</name>
<comment type="similarity">
    <text evidence="2 5">Belongs to the Ap4A hydrolase family.</text>
</comment>
<keyword evidence="3 5" id="KW-0378">Hydrolase</keyword>
<evidence type="ECO:0000256" key="5">
    <source>
        <dbReference type="HAMAP-Rule" id="MF_00199"/>
    </source>
</evidence>
<dbReference type="CDD" id="cd07422">
    <property type="entry name" value="MPP_ApaH"/>
    <property type="match status" value="1"/>
</dbReference>
<dbReference type="SUPFAM" id="SSF56300">
    <property type="entry name" value="Metallo-dependent phosphatases"/>
    <property type="match status" value="1"/>
</dbReference>
<dbReference type="RefSeq" id="WP_062112132.1">
    <property type="nucleotide sequence ID" value="NZ_CP013236.1"/>
</dbReference>
<dbReference type="Proteomes" id="UP000074914">
    <property type="component" value="Chromosome"/>
</dbReference>
<comment type="catalytic activity">
    <reaction evidence="4 5">
        <text>P(1),P(4)-bis(5'-adenosyl) tetraphosphate + H2O = 2 ADP + 2 H(+)</text>
        <dbReference type="Rhea" id="RHEA:24252"/>
        <dbReference type="ChEBI" id="CHEBI:15377"/>
        <dbReference type="ChEBI" id="CHEBI:15378"/>
        <dbReference type="ChEBI" id="CHEBI:58141"/>
        <dbReference type="ChEBI" id="CHEBI:456216"/>
        <dbReference type="EC" id="3.6.1.41"/>
    </reaction>
</comment>